<dbReference type="SMART" id="SM00129">
    <property type="entry name" value="KISc"/>
    <property type="match status" value="1"/>
</dbReference>
<comment type="similarity">
    <text evidence="5">Belongs to the TRAFAC class myosin-kinesin ATPase superfamily. Kinesin family.</text>
</comment>
<dbReference type="InterPro" id="IPR001752">
    <property type="entry name" value="Kinesin_motor_dom"/>
</dbReference>
<dbReference type="InterPro" id="IPR027640">
    <property type="entry name" value="Kinesin-like_fam"/>
</dbReference>
<dbReference type="Pfam" id="PF00225">
    <property type="entry name" value="Kinesin"/>
    <property type="match status" value="1"/>
</dbReference>
<keyword evidence="2 5" id="KW-0547">Nucleotide-binding</keyword>
<dbReference type="EMBL" id="JAYMYR010000004">
    <property type="protein sequence ID" value="KAK7368900.1"/>
    <property type="molecule type" value="Genomic_DNA"/>
</dbReference>
<evidence type="ECO:0000313" key="9">
    <source>
        <dbReference type="Proteomes" id="UP001374584"/>
    </source>
</evidence>
<evidence type="ECO:0000256" key="5">
    <source>
        <dbReference type="PROSITE-ProRule" id="PRU00283"/>
    </source>
</evidence>
<dbReference type="GO" id="GO:0008017">
    <property type="term" value="F:microtubule binding"/>
    <property type="evidence" value="ECO:0007669"/>
    <property type="project" value="InterPro"/>
</dbReference>
<sequence length="309" mass="35711">MKNSFLEERIVKEESDKLARKRLVLMVKKRKPKLKLRKFSMRNQLSLRNFGMRKVAEKQANFSEDEYTRPQAYNMNLQQYNSSLQFQLETCNKALKRVETEKATIVESLSNVRGHYKAVQDELSSLKVSHNELIKQNEELKQIRDDHDCLLGQVHELTEKVAWHREYPGKICTQLDKLTIKTKALEKHLFAEKEKLKVCIFAYGQTGAGKTYTMMGRPDAPDLKGLIPRSLEQIFQTSQSLKDQGWKYTMHASILKIYNETIRNLLSSNWSSDHAQMENGASSKQHTIKHDANGNTCCTKQVSGKNTNE</sequence>
<protein>
    <recommendedName>
        <fullName evidence="7">Kinesin motor domain-containing protein</fullName>
    </recommendedName>
</protein>
<keyword evidence="1" id="KW-0493">Microtubule</keyword>
<dbReference type="GO" id="GO:0005874">
    <property type="term" value="C:microtubule"/>
    <property type="evidence" value="ECO:0007669"/>
    <property type="project" value="UniProtKB-KW"/>
</dbReference>
<accession>A0AAN9RAW9</accession>
<evidence type="ECO:0000256" key="2">
    <source>
        <dbReference type="ARBA" id="ARBA00022741"/>
    </source>
</evidence>
<gene>
    <name evidence="8" type="ORF">VNO80_10933</name>
</gene>
<feature type="domain" description="Kinesin motor" evidence="7">
    <location>
        <begin position="198"/>
        <end position="309"/>
    </location>
</feature>
<dbReference type="GO" id="GO:0003777">
    <property type="term" value="F:microtubule motor activity"/>
    <property type="evidence" value="ECO:0007669"/>
    <property type="project" value="InterPro"/>
</dbReference>
<dbReference type="AlphaFoldDB" id="A0AAN9RAW9"/>
<dbReference type="InterPro" id="IPR027417">
    <property type="entry name" value="P-loop_NTPase"/>
</dbReference>
<dbReference type="PANTHER" id="PTHR47972:SF45">
    <property type="entry name" value="PROTEIN CLARET SEGREGATIONAL"/>
    <property type="match status" value="1"/>
</dbReference>
<dbReference type="Gene3D" id="3.40.850.10">
    <property type="entry name" value="Kinesin motor domain"/>
    <property type="match status" value="1"/>
</dbReference>
<keyword evidence="9" id="KW-1185">Reference proteome</keyword>
<evidence type="ECO:0000256" key="4">
    <source>
        <dbReference type="ARBA" id="ARBA00023175"/>
    </source>
</evidence>
<evidence type="ECO:0000256" key="6">
    <source>
        <dbReference type="SAM" id="MobiDB-lite"/>
    </source>
</evidence>
<dbReference type="InterPro" id="IPR036961">
    <property type="entry name" value="Kinesin_motor_dom_sf"/>
</dbReference>
<keyword evidence="4 5" id="KW-0505">Motor protein</keyword>
<reference evidence="8 9" key="1">
    <citation type="submission" date="2024-01" db="EMBL/GenBank/DDBJ databases">
        <title>The genomes of 5 underutilized Papilionoideae crops provide insights into root nodulation and disease resistanc.</title>
        <authorList>
            <person name="Jiang F."/>
        </authorList>
    </citation>
    <scope>NUCLEOTIDE SEQUENCE [LARGE SCALE GENOMIC DNA]</scope>
    <source>
        <strain evidence="8">JINMINGXINNONG_FW02</strain>
        <tissue evidence="8">Leaves</tissue>
    </source>
</reference>
<dbReference type="GO" id="GO:0005524">
    <property type="term" value="F:ATP binding"/>
    <property type="evidence" value="ECO:0007669"/>
    <property type="project" value="UniProtKB-UniRule"/>
</dbReference>
<dbReference type="PROSITE" id="PS50067">
    <property type="entry name" value="KINESIN_MOTOR_2"/>
    <property type="match status" value="1"/>
</dbReference>
<organism evidence="8 9">
    <name type="scientific">Phaseolus coccineus</name>
    <name type="common">Scarlet runner bean</name>
    <name type="synonym">Phaseolus multiflorus</name>
    <dbReference type="NCBI Taxonomy" id="3886"/>
    <lineage>
        <taxon>Eukaryota</taxon>
        <taxon>Viridiplantae</taxon>
        <taxon>Streptophyta</taxon>
        <taxon>Embryophyta</taxon>
        <taxon>Tracheophyta</taxon>
        <taxon>Spermatophyta</taxon>
        <taxon>Magnoliopsida</taxon>
        <taxon>eudicotyledons</taxon>
        <taxon>Gunneridae</taxon>
        <taxon>Pentapetalae</taxon>
        <taxon>rosids</taxon>
        <taxon>fabids</taxon>
        <taxon>Fabales</taxon>
        <taxon>Fabaceae</taxon>
        <taxon>Papilionoideae</taxon>
        <taxon>50 kb inversion clade</taxon>
        <taxon>NPAAA clade</taxon>
        <taxon>indigoferoid/millettioid clade</taxon>
        <taxon>Phaseoleae</taxon>
        <taxon>Phaseolus</taxon>
    </lineage>
</organism>
<evidence type="ECO:0000256" key="1">
    <source>
        <dbReference type="ARBA" id="ARBA00022701"/>
    </source>
</evidence>
<feature type="region of interest" description="Disordered" evidence="6">
    <location>
        <begin position="275"/>
        <end position="294"/>
    </location>
</feature>
<dbReference type="GO" id="GO:0007018">
    <property type="term" value="P:microtubule-based movement"/>
    <property type="evidence" value="ECO:0007669"/>
    <property type="project" value="InterPro"/>
</dbReference>
<evidence type="ECO:0000256" key="3">
    <source>
        <dbReference type="ARBA" id="ARBA00022840"/>
    </source>
</evidence>
<dbReference type="Proteomes" id="UP001374584">
    <property type="component" value="Unassembled WGS sequence"/>
</dbReference>
<name>A0AAN9RAW9_PHACN</name>
<keyword evidence="3 5" id="KW-0067">ATP-binding</keyword>
<proteinExistence type="inferred from homology"/>
<comment type="caution">
    <text evidence="8">The sequence shown here is derived from an EMBL/GenBank/DDBJ whole genome shotgun (WGS) entry which is preliminary data.</text>
</comment>
<dbReference type="SUPFAM" id="SSF52540">
    <property type="entry name" value="P-loop containing nucleoside triphosphate hydrolases"/>
    <property type="match status" value="1"/>
</dbReference>
<feature type="compositionally biased region" description="Polar residues" evidence="6">
    <location>
        <begin position="275"/>
        <end position="285"/>
    </location>
</feature>
<evidence type="ECO:0000313" key="8">
    <source>
        <dbReference type="EMBL" id="KAK7368900.1"/>
    </source>
</evidence>
<evidence type="ECO:0000259" key="7">
    <source>
        <dbReference type="PROSITE" id="PS50067"/>
    </source>
</evidence>
<feature type="binding site" evidence="5">
    <location>
        <begin position="204"/>
        <end position="211"/>
    </location>
    <ligand>
        <name>ATP</name>
        <dbReference type="ChEBI" id="CHEBI:30616"/>
    </ligand>
</feature>
<dbReference type="PANTHER" id="PTHR47972">
    <property type="entry name" value="KINESIN-LIKE PROTEIN KLP-3"/>
    <property type="match status" value="1"/>
</dbReference>